<dbReference type="EMBL" id="LT546645">
    <property type="protein sequence ID" value="SAI67142.1"/>
    <property type="molecule type" value="Genomic_DNA"/>
</dbReference>
<reference evidence="2 3" key="1">
    <citation type="submission" date="2016-04" db="EMBL/GenBank/DDBJ databases">
        <authorList>
            <consortium name="Pathogen Informatics"/>
        </authorList>
    </citation>
    <scope>NUCLEOTIDE SEQUENCE [LARGE SCALE GENOMIC DNA]</scope>
    <source>
        <strain evidence="2 3">H044680328</strain>
    </source>
</reference>
<dbReference type="CDD" id="cd04301">
    <property type="entry name" value="NAT_SF"/>
    <property type="match status" value="1"/>
</dbReference>
<evidence type="ECO:0000313" key="2">
    <source>
        <dbReference type="EMBL" id="SAI67142.1"/>
    </source>
</evidence>
<dbReference type="AlphaFoldDB" id="A0A157S9P5"/>
<protein>
    <submittedName>
        <fullName evidence="2">Acetyltransferase</fullName>
    </submittedName>
</protein>
<organism evidence="2 3">
    <name type="scientific">Bordetella trematum</name>
    <dbReference type="NCBI Taxonomy" id="123899"/>
    <lineage>
        <taxon>Bacteria</taxon>
        <taxon>Pseudomonadati</taxon>
        <taxon>Pseudomonadota</taxon>
        <taxon>Betaproteobacteria</taxon>
        <taxon>Burkholderiales</taxon>
        <taxon>Alcaligenaceae</taxon>
        <taxon>Bordetella</taxon>
    </lineage>
</organism>
<evidence type="ECO:0000259" key="1">
    <source>
        <dbReference type="PROSITE" id="PS51186"/>
    </source>
</evidence>
<dbReference type="InterPro" id="IPR000182">
    <property type="entry name" value="GNAT_dom"/>
</dbReference>
<dbReference type="SUPFAM" id="SSF55729">
    <property type="entry name" value="Acyl-CoA N-acyltransferases (Nat)"/>
    <property type="match status" value="1"/>
</dbReference>
<sequence>MITGTKPLDPTMLQTLCRPMTDSDLPAVLALQAQVYPADILEEEAFFLNRLALAAWTCRVTIREERLLGYLVAYPWSADLPPALNQPLERLPQQADSWFVHDCAVSPQAQGLGLASLMLRDSALSAGQAGLTRASLVSLAPAVGYWEKQGYRPVPHTPALVAKLAGYGPGASYMTRELDGSGQ</sequence>
<dbReference type="KEGG" id="btrm:SAMEA390648700608"/>
<dbReference type="Proteomes" id="UP000076825">
    <property type="component" value="Chromosome 1"/>
</dbReference>
<dbReference type="eggNOG" id="COG0456">
    <property type="taxonomic scope" value="Bacteria"/>
</dbReference>
<dbReference type="InterPro" id="IPR016181">
    <property type="entry name" value="Acyl_CoA_acyltransferase"/>
</dbReference>
<dbReference type="STRING" id="123899.SAMEA3906487_00608"/>
<dbReference type="Pfam" id="PF00583">
    <property type="entry name" value="Acetyltransf_1"/>
    <property type="match status" value="1"/>
</dbReference>
<dbReference type="Gene3D" id="3.40.630.30">
    <property type="match status" value="1"/>
</dbReference>
<keyword evidence="3" id="KW-1185">Reference proteome</keyword>
<keyword evidence="2" id="KW-0808">Transferase</keyword>
<accession>A0A157S9P5</accession>
<evidence type="ECO:0000313" key="3">
    <source>
        <dbReference type="Proteomes" id="UP000076825"/>
    </source>
</evidence>
<name>A0A157S9P5_9BORD</name>
<dbReference type="PATRIC" id="fig|123899.6.peg.583"/>
<dbReference type="PROSITE" id="PS51186">
    <property type="entry name" value="GNAT"/>
    <property type="match status" value="1"/>
</dbReference>
<proteinExistence type="predicted"/>
<dbReference type="GO" id="GO:0016747">
    <property type="term" value="F:acyltransferase activity, transferring groups other than amino-acyl groups"/>
    <property type="evidence" value="ECO:0007669"/>
    <property type="project" value="InterPro"/>
</dbReference>
<feature type="domain" description="N-acetyltransferase" evidence="1">
    <location>
        <begin position="15"/>
        <end position="179"/>
    </location>
</feature>
<gene>
    <name evidence="2" type="ORF">SAMEA3906487_00608</name>
</gene>